<reference evidence="1 2" key="1">
    <citation type="submission" date="2019-05" db="EMBL/GenBank/DDBJ databases">
        <title>Another draft genome of Portunus trituberculatus and its Hox gene families provides insights of decapod evolution.</title>
        <authorList>
            <person name="Jeong J.-H."/>
            <person name="Song I."/>
            <person name="Kim S."/>
            <person name="Choi T."/>
            <person name="Kim D."/>
            <person name="Ryu S."/>
            <person name="Kim W."/>
        </authorList>
    </citation>
    <scope>NUCLEOTIDE SEQUENCE [LARGE SCALE GENOMIC DNA]</scope>
    <source>
        <tissue evidence="1">Muscle</tissue>
    </source>
</reference>
<gene>
    <name evidence="1" type="ORF">E2C01_056043</name>
</gene>
<organism evidence="1 2">
    <name type="scientific">Portunus trituberculatus</name>
    <name type="common">Swimming crab</name>
    <name type="synonym">Neptunus trituberculatus</name>
    <dbReference type="NCBI Taxonomy" id="210409"/>
    <lineage>
        <taxon>Eukaryota</taxon>
        <taxon>Metazoa</taxon>
        <taxon>Ecdysozoa</taxon>
        <taxon>Arthropoda</taxon>
        <taxon>Crustacea</taxon>
        <taxon>Multicrustacea</taxon>
        <taxon>Malacostraca</taxon>
        <taxon>Eumalacostraca</taxon>
        <taxon>Eucarida</taxon>
        <taxon>Decapoda</taxon>
        <taxon>Pleocyemata</taxon>
        <taxon>Brachyura</taxon>
        <taxon>Eubrachyura</taxon>
        <taxon>Portunoidea</taxon>
        <taxon>Portunidae</taxon>
        <taxon>Portuninae</taxon>
        <taxon>Portunus</taxon>
    </lineage>
</organism>
<name>A0A5B7GZA1_PORTR</name>
<protein>
    <submittedName>
        <fullName evidence="1">Uncharacterized protein</fullName>
    </submittedName>
</protein>
<evidence type="ECO:0000313" key="2">
    <source>
        <dbReference type="Proteomes" id="UP000324222"/>
    </source>
</evidence>
<dbReference type="AlphaFoldDB" id="A0A5B7GZA1"/>
<sequence length="92" mass="10322">MDAETPIQHIPQLYCYYPLCDGGGHNILTCISDGSAHKGQPRKDQKRPVQFDVSSEGGLLVFLSTDLSRYHVEKLCRGFLTRYIQPTSPVIL</sequence>
<comment type="caution">
    <text evidence="1">The sequence shown here is derived from an EMBL/GenBank/DDBJ whole genome shotgun (WGS) entry which is preliminary data.</text>
</comment>
<dbReference type="EMBL" id="VSRR010019158">
    <property type="protein sequence ID" value="MPC61964.1"/>
    <property type="molecule type" value="Genomic_DNA"/>
</dbReference>
<keyword evidence="2" id="KW-1185">Reference proteome</keyword>
<accession>A0A5B7GZA1</accession>
<proteinExistence type="predicted"/>
<evidence type="ECO:0000313" key="1">
    <source>
        <dbReference type="EMBL" id="MPC61964.1"/>
    </source>
</evidence>
<dbReference type="Proteomes" id="UP000324222">
    <property type="component" value="Unassembled WGS sequence"/>
</dbReference>